<dbReference type="AlphaFoldDB" id="A0A9W9LHZ9"/>
<dbReference type="EMBL" id="JAPQKO010000006">
    <property type="protein sequence ID" value="KAJ5156733.1"/>
    <property type="molecule type" value="Genomic_DNA"/>
</dbReference>
<dbReference type="Proteomes" id="UP001146351">
    <property type="component" value="Unassembled WGS sequence"/>
</dbReference>
<reference evidence="2" key="2">
    <citation type="journal article" date="2023" name="IMA Fungus">
        <title>Comparative genomic study of the Penicillium genus elucidates a diverse pangenome and 15 lateral gene transfer events.</title>
        <authorList>
            <person name="Petersen C."/>
            <person name="Sorensen T."/>
            <person name="Nielsen M.R."/>
            <person name="Sondergaard T.E."/>
            <person name="Sorensen J.L."/>
            <person name="Fitzpatrick D.A."/>
            <person name="Frisvad J.C."/>
            <person name="Nielsen K.L."/>
        </authorList>
    </citation>
    <scope>NUCLEOTIDE SEQUENCE</scope>
    <source>
        <strain evidence="2">IBT 21917</strain>
    </source>
</reference>
<feature type="domain" description="NTF2" evidence="1">
    <location>
        <begin position="16"/>
        <end position="158"/>
    </location>
</feature>
<dbReference type="OrthoDB" id="25408at2759"/>
<dbReference type="InterPro" id="IPR002075">
    <property type="entry name" value="NTF2_dom"/>
</dbReference>
<dbReference type="PROSITE" id="PS50177">
    <property type="entry name" value="NTF2_DOMAIN"/>
    <property type="match status" value="1"/>
</dbReference>
<dbReference type="InterPro" id="IPR032710">
    <property type="entry name" value="NTF2-like_dom_sf"/>
</dbReference>
<evidence type="ECO:0000313" key="2">
    <source>
        <dbReference type="EMBL" id="KAJ5156733.1"/>
    </source>
</evidence>
<protein>
    <recommendedName>
        <fullName evidence="1">NTF2 domain-containing protein</fullName>
    </recommendedName>
</protein>
<evidence type="ECO:0000259" key="1">
    <source>
        <dbReference type="PROSITE" id="PS50177"/>
    </source>
</evidence>
<dbReference type="Gene3D" id="3.10.450.50">
    <property type="match status" value="1"/>
</dbReference>
<reference evidence="2" key="1">
    <citation type="submission" date="2022-11" db="EMBL/GenBank/DDBJ databases">
        <authorList>
            <person name="Petersen C."/>
        </authorList>
    </citation>
    <scope>NUCLEOTIDE SEQUENCE</scope>
    <source>
        <strain evidence="2">IBT 21917</strain>
    </source>
</reference>
<accession>A0A9W9LHZ9</accession>
<name>A0A9W9LHZ9_9EURO</name>
<dbReference type="InterPro" id="IPR045875">
    <property type="entry name" value="NTF2"/>
</dbReference>
<dbReference type="SUPFAM" id="SSF54427">
    <property type="entry name" value="NTF2-like"/>
    <property type="match status" value="1"/>
</dbReference>
<dbReference type="GO" id="GO:0006913">
    <property type="term" value="P:nucleocytoplasmic transport"/>
    <property type="evidence" value="ECO:0007669"/>
    <property type="project" value="InterPro"/>
</dbReference>
<dbReference type="PANTHER" id="PTHR12612">
    <property type="entry name" value="NUCLEAR TRANSPORT FACTOR 2"/>
    <property type="match status" value="1"/>
</dbReference>
<gene>
    <name evidence="2" type="ORF">N7492_009536</name>
</gene>
<dbReference type="Pfam" id="PF02136">
    <property type="entry name" value="NTF2"/>
    <property type="match status" value="1"/>
</dbReference>
<dbReference type="InterPro" id="IPR018222">
    <property type="entry name" value="Nuclear_transport_factor_2_euk"/>
</dbReference>
<sequence length="160" mass="17709">MTGIIDDTLTNVSTDAATKFVQSYYRALESNRDSIGTFYDPAPTKLLFNGNDLANGVTVQDVLKQELGQVHFEVQSFDCQIINRAFPTVTPTGVPKAPTQMTAKDMSVLVLVSGNVRYGGRDNPQRCFSETFILVPNASADRTNAQKEWLIQSQNFRLVV</sequence>
<proteinExistence type="predicted"/>
<organism evidence="2 3">
    <name type="scientific">Penicillium capsulatum</name>
    <dbReference type="NCBI Taxonomy" id="69766"/>
    <lineage>
        <taxon>Eukaryota</taxon>
        <taxon>Fungi</taxon>
        <taxon>Dikarya</taxon>
        <taxon>Ascomycota</taxon>
        <taxon>Pezizomycotina</taxon>
        <taxon>Eurotiomycetes</taxon>
        <taxon>Eurotiomycetidae</taxon>
        <taxon>Eurotiales</taxon>
        <taxon>Aspergillaceae</taxon>
        <taxon>Penicillium</taxon>
    </lineage>
</organism>
<comment type="caution">
    <text evidence="2">The sequence shown here is derived from an EMBL/GenBank/DDBJ whole genome shotgun (WGS) entry which is preliminary data.</text>
</comment>
<keyword evidence="3" id="KW-1185">Reference proteome</keyword>
<evidence type="ECO:0000313" key="3">
    <source>
        <dbReference type="Proteomes" id="UP001146351"/>
    </source>
</evidence>